<feature type="region of interest" description="Disordered" evidence="1">
    <location>
        <begin position="505"/>
        <end position="549"/>
    </location>
</feature>
<feature type="transmembrane region" description="Helical" evidence="2">
    <location>
        <begin position="134"/>
        <end position="158"/>
    </location>
</feature>
<dbReference type="AlphaFoldDB" id="A0A914YUV8"/>
<keyword evidence="2" id="KW-0472">Membrane</keyword>
<feature type="compositionally biased region" description="Basic residues" evidence="1">
    <location>
        <begin position="537"/>
        <end position="549"/>
    </location>
</feature>
<evidence type="ECO:0000313" key="3">
    <source>
        <dbReference type="Proteomes" id="UP000887577"/>
    </source>
</evidence>
<proteinExistence type="predicted"/>
<evidence type="ECO:0000256" key="1">
    <source>
        <dbReference type="SAM" id="MobiDB-lite"/>
    </source>
</evidence>
<keyword evidence="3" id="KW-1185">Reference proteome</keyword>
<keyword evidence="2" id="KW-1133">Transmembrane helix</keyword>
<protein>
    <submittedName>
        <fullName evidence="4">Uncharacterized protein</fullName>
    </submittedName>
</protein>
<dbReference type="Proteomes" id="UP000887577">
    <property type="component" value="Unplaced"/>
</dbReference>
<feature type="compositionally biased region" description="Basic and acidic residues" evidence="1">
    <location>
        <begin position="190"/>
        <end position="244"/>
    </location>
</feature>
<sequence length="549" mass="61420">MDKTVVVCYDAQNIDLSVKGVCESNQCEFKAGVLTEAAATSLWFITKSISKPVPDNYGICESATMKSPTADAFRSFSSCNPLKRDGNIIKLFVRAIPSGCRLKVKNAKIWSPTTPSVTTPESAITDDPSKIGSIVWIILGILLFILVIGFISLGIYCFCIKKQKKPATVFDETPKEILAENKKIFESQKIDAEENVENGKSKEPKEARKPKDKKETVEEKPPQVPEKKEAEKPKQKATKDENVPAKKKAASVEPTLDDPTTEASIVQKPKVPEHFPSARVSKELILPVPKSSVKKIKPKNGGSTKTDSLSGRHEVGMLGLVESPSESLKRNCNATGSDDLVDAKLENYYKPGVVRVLQRIEIALFCCKISSMMKQLDVLIDMAEEALAERDVKFDEDGNILQITQKAEQYLEKKSTPEFIRSYAFGQIYRELLDSRVGIFDTVSIPLLFVIVLQRRYTVSNRRKACAWMRRQMPIVEKEFSLKEREKLPYPINAIEDAFKMDSEGFKNTSGMEEEEDKTQNSTHASEKHSKKESGAGKKKKSKKQHSKK</sequence>
<evidence type="ECO:0000313" key="4">
    <source>
        <dbReference type="WBParaSite" id="PSU_v2.g3929.t1"/>
    </source>
</evidence>
<name>A0A914YUV8_9BILA</name>
<feature type="region of interest" description="Disordered" evidence="1">
    <location>
        <begin position="190"/>
        <end position="272"/>
    </location>
</feature>
<evidence type="ECO:0000256" key="2">
    <source>
        <dbReference type="SAM" id="Phobius"/>
    </source>
</evidence>
<feature type="compositionally biased region" description="Basic and acidic residues" evidence="1">
    <location>
        <begin position="525"/>
        <end position="536"/>
    </location>
</feature>
<dbReference type="WBParaSite" id="PSU_v2.g3929.t1">
    <property type="protein sequence ID" value="PSU_v2.g3929.t1"/>
    <property type="gene ID" value="PSU_v2.g3929"/>
</dbReference>
<reference evidence="4" key="1">
    <citation type="submission" date="2022-11" db="UniProtKB">
        <authorList>
            <consortium name="WormBaseParasite"/>
        </authorList>
    </citation>
    <scope>IDENTIFICATION</scope>
</reference>
<organism evidence="3 4">
    <name type="scientific">Panagrolaimus superbus</name>
    <dbReference type="NCBI Taxonomy" id="310955"/>
    <lineage>
        <taxon>Eukaryota</taxon>
        <taxon>Metazoa</taxon>
        <taxon>Ecdysozoa</taxon>
        <taxon>Nematoda</taxon>
        <taxon>Chromadorea</taxon>
        <taxon>Rhabditida</taxon>
        <taxon>Tylenchina</taxon>
        <taxon>Panagrolaimomorpha</taxon>
        <taxon>Panagrolaimoidea</taxon>
        <taxon>Panagrolaimidae</taxon>
        <taxon>Panagrolaimus</taxon>
    </lineage>
</organism>
<keyword evidence="2" id="KW-0812">Transmembrane</keyword>
<accession>A0A914YUV8</accession>